<dbReference type="Gene3D" id="3.40.605.10">
    <property type="entry name" value="Aldehyde Dehydrogenase, Chain A, domain 1"/>
    <property type="match status" value="1"/>
</dbReference>
<dbReference type="InterPro" id="IPR016161">
    <property type="entry name" value="Ald_DH/histidinol_DH"/>
</dbReference>
<evidence type="ECO:0000256" key="1">
    <source>
        <dbReference type="ARBA" id="ARBA00009986"/>
    </source>
</evidence>
<dbReference type="PANTHER" id="PTHR43353">
    <property type="entry name" value="SUCCINATE-SEMIALDEHYDE DEHYDROGENASE, MITOCHONDRIAL"/>
    <property type="match status" value="1"/>
</dbReference>
<dbReference type="PANTHER" id="PTHR43353:SF5">
    <property type="entry name" value="SUCCINATE-SEMIALDEHYDE DEHYDROGENASE, MITOCHONDRIAL"/>
    <property type="match status" value="1"/>
</dbReference>
<dbReference type="InterPro" id="IPR010102">
    <property type="entry name" value="Succ_semiAld_DH"/>
</dbReference>
<dbReference type="InterPro" id="IPR016160">
    <property type="entry name" value="Ald_DH_CS_CYS"/>
</dbReference>
<dbReference type="PROSITE" id="PS00070">
    <property type="entry name" value="ALDEHYDE_DEHYDR_CYS"/>
    <property type="match status" value="1"/>
</dbReference>
<protein>
    <submittedName>
        <fullName evidence="4">NAD-dependent succinate-semialdehyde dehydrogenase</fullName>
        <ecNumber evidence="4">1.2.1.-</ecNumber>
    </submittedName>
</protein>
<dbReference type="InterPro" id="IPR050740">
    <property type="entry name" value="Aldehyde_DH_Superfamily"/>
</dbReference>
<dbReference type="EC" id="1.2.1.-" evidence="4"/>
<reference evidence="5" key="1">
    <citation type="journal article" date="2019" name="Int. J. Syst. Evol. Microbiol.">
        <title>The Global Catalogue of Microorganisms (GCM) 10K type strain sequencing project: providing services to taxonomists for standard genome sequencing and annotation.</title>
        <authorList>
            <consortium name="The Broad Institute Genomics Platform"/>
            <consortium name="The Broad Institute Genome Sequencing Center for Infectious Disease"/>
            <person name="Wu L."/>
            <person name="Ma J."/>
        </authorList>
    </citation>
    <scope>NUCLEOTIDE SEQUENCE [LARGE SCALE GENOMIC DNA]</scope>
    <source>
        <strain evidence="5">CGMCC 4.7426</strain>
    </source>
</reference>
<dbReference type="EMBL" id="JBHSFU010000004">
    <property type="protein sequence ID" value="MFC4557884.1"/>
    <property type="molecule type" value="Genomic_DNA"/>
</dbReference>
<evidence type="ECO:0000259" key="3">
    <source>
        <dbReference type="Pfam" id="PF00171"/>
    </source>
</evidence>
<organism evidence="4 5">
    <name type="scientific">Virgibacillus kekensis</name>
    <dbReference type="NCBI Taxonomy" id="202261"/>
    <lineage>
        <taxon>Bacteria</taxon>
        <taxon>Bacillati</taxon>
        <taxon>Bacillota</taxon>
        <taxon>Bacilli</taxon>
        <taxon>Bacillales</taxon>
        <taxon>Bacillaceae</taxon>
        <taxon>Virgibacillus</taxon>
    </lineage>
</organism>
<evidence type="ECO:0000313" key="4">
    <source>
        <dbReference type="EMBL" id="MFC4557884.1"/>
    </source>
</evidence>
<keyword evidence="2 4" id="KW-0560">Oxidoreductase</keyword>
<gene>
    <name evidence="4" type="ORF">ACFO3D_06625</name>
</gene>
<dbReference type="InterPro" id="IPR016163">
    <property type="entry name" value="Ald_DH_C"/>
</dbReference>
<evidence type="ECO:0000313" key="5">
    <source>
        <dbReference type="Proteomes" id="UP001595989"/>
    </source>
</evidence>
<evidence type="ECO:0000256" key="2">
    <source>
        <dbReference type="ARBA" id="ARBA00023002"/>
    </source>
</evidence>
<proteinExistence type="inferred from homology"/>
<name>A0ABV9DJG2_9BACI</name>
<accession>A0ABV9DJG2</accession>
<comment type="caution">
    <text evidence="4">The sequence shown here is derived from an EMBL/GenBank/DDBJ whole genome shotgun (WGS) entry which is preliminary data.</text>
</comment>
<dbReference type="SUPFAM" id="SSF53720">
    <property type="entry name" value="ALDH-like"/>
    <property type="match status" value="1"/>
</dbReference>
<dbReference type="InterPro" id="IPR015590">
    <property type="entry name" value="Aldehyde_DH_dom"/>
</dbReference>
<dbReference type="InterPro" id="IPR016162">
    <property type="entry name" value="Ald_DH_N"/>
</dbReference>
<dbReference type="Gene3D" id="3.40.309.10">
    <property type="entry name" value="Aldehyde Dehydrogenase, Chain A, domain 2"/>
    <property type="match status" value="1"/>
</dbReference>
<dbReference type="CDD" id="cd07103">
    <property type="entry name" value="ALDH_F5_SSADH_GabD"/>
    <property type="match status" value="1"/>
</dbReference>
<sequence>MPTNHNMYIDGEWVGNELEQIDVVNPATDKVIAKVPKGGEKEAKQAVDAAHGVLLEWSHKTAEERSGLLMKWHHLINEEKELIGKIMTEEQGKPLKESIGEVAYANGFISWYAEEGKRVYGETIPASHPNKRIFVKKEPVGVIAAITPWNFPAAMITRKVGPALAAGCTVVIKPATQTPLTAFKMVELAEKAGFPKGVINIVTGSSSQIGKAWSDDDRVRKLTFTGSTEVGKLLMRDAAETVKKISLELGGHAPFIVMEDADLDKAVDGVIASKFRNAGQTCICTNRVYVHKSVEKEFVEKLSAGVAKLKIGNGLEEGIDIGPLINKPALDKVAAHVSDAIDKGAQLEQGGSVYESDNGNYFEPTVITNANDEMLCMNEETFGPLLPITSFETENEVIRRANNTPFGLAAYVFTENIGNAIRISEALEYGIVGLNDGAPSTPQAPFGGFKESGLGREGGHQGIDEFLETKYVSLAF</sequence>
<dbReference type="Proteomes" id="UP001595989">
    <property type="component" value="Unassembled WGS sequence"/>
</dbReference>
<dbReference type="NCBIfam" id="TIGR01780">
    <property type="entry name" value="SSADH"/>
    <property type="match status" value="1"/>
</dbReference>
<dbReference type="RefSeq" id="WP_390294046.1">
    <property type="nucleotide sequence ID" value="NZ_JBHSFU010000004.1"/>
</dbReference>
<keyword evidence="5" id="KW-1185">Reference proteome</keyword>
<dbReference type="Pfam" id="PF00171">
    <property type="entry name" value="Aldedh"/>
    <property type="match status" value="1"/>
</dbReference>
<feature type="domain" description="Aldehyde dehydrogenase" evidence="3">
    <location>
        <begin position="13"/>
        <end position="472"/>
    </location>
</feature>
<dbReference type="GO" id="GO:0016491">
    <property type="term" value="F:oxidoreductase activity"/>
    <property type="evidence" value="ECO:0007669"/>
    <property type="project" value="UniProtKB-KW"/>
</dbReference>
<comment type="similarity">
    <text evidence="1">Belongs to the aldehyde dehydrogenase family.</text>
</comment>